<accession>A0A916R0T3</accession>
<protein>
    <submittedName>
        <fullName evidence="4">TetR family transcriptional regulator</fullName>
    </submittedName>
</protein>
<evidence type="ECO:0000256" key="2">
    <source>
        <dbReference type="PROSITE-ProRule" id="PRU00335"/>
    </source>
</evidence>
<dbReference type="Gene3D" id="1.10.357.10">
    <property type="entry name" value="Tetracycline Repressor, domain 2"/>
    <property type="match status" value="1"/>
</dbReference>
<proteinExistence type="predicted"/>
<sequence>MIYKRESRKREIAQSAINALRLYGYVRTTLRNIAAQSDMSMGSLHYYFEDNDELLIYCVQQYKSAFVETIIAAVQGLSTRKDIRTAFCHAMAETNAGEAELHRLWYDIRNQAMFDNTFVPVVGSIEDQLIEMVSPFADTRAQKELLYLRLDGAFRYLLQLQLTDNPRSLAEMTSVFEAIAE</sequence>
<feature type="domain" description="HTH tetR-type" evidence="3">
    <location>
        <begin position="6"/>
        <end position="66"/>
    </location>
</feature>
<gene>
    <name evidence="4" type="ORF">GCM10011498_27840</name>
</gene>
<name>A0A916R0T3_9RHOB</name>
<evidence type="ECO:0000313" key="4">
    <source>
        <dbReference type="EMBL" id="GGA25380.1"/>
    </source>
</evidence>
<dbReference type="PROSITE" id="PS50977">
    <property type="entry name" value="HTH_TETR_2"/>
    <property type="match status" value="1"/>
</dbReference>
<dbReference type="Pfam" id="PF00440">
    <property type="entry name" value="TetR_N"/>
    <property type="match status" value="1"/>
</dbReference>
<keyword evidence="1 2" id="KW-0238">DNA-binding</keyword>
<reference evidence="4" key="2">
    <citation type="submission" date="2020-09" db="EMBL/GenBank/DDBJ databases">
        <authorList>
            <person name="Sun Q."/>
            <person name="Zhou Y."/>
        </authorList>
    </citation>
    <scope>NUCLEOTIDE SEQUENCE</scope>
    <source>
        <strain evidence="4">CGMCC 1.15880</strain>
    </source>
</reference>
<evidence type="ECO:0000313" key="5">
    <source>
        <dbReference type="Proteomes" id="UP000628017"/>
    </source>
</evidence>
<dbReference type="GO" id="GO:0003677">
    <property type="term" value="F:DNA binding"/>
    <property type="evidence" value="ECO:0007669"/>
    <property type="project" value="UniProtKB-UniRule"/>
</dbReference>
<dbReference type="InterPro" id="IPR009057">
    <property type="entry name" value="Homeodomain-like_sf"/>
</dbReference>
<evidence type="ECO:0000259" key="3">
    <source>
        <dbReference type="PROSITE" id="PS50977"/>
    </source>
</evidence>
<dbReference type="SUPFAM" id="SSF46689">
    <property type="entry name" value="Homeodomain-like"/>
    <property type="match status" value="1"/>
</dbReference>
<feature type="DNA-binding region" description="H-T-H motif" evidence="2">
    <location>
        <begin position="29"/>
        <end position="48"/>
    </location>
</feature>
<evidence type="ECO:0000256" key="1">
    <source>
        <dbReference type="ARBA" id="ARBA00023125"/>
    </source>
</evidence>
<organism evidence="4 5">
    <name type="scientific">Neptunicoccus cionae</name>
    <dbReference type="NCBI Taxonomy" id="2035344"/>
    <lineage>
        <taxon>Bacteria</taxon>
        <taxon>Pseudomonadati</taxon>
        <taxon>Pseudomonadota</taxon>
        <taxon>Alphaproteobacteria</taxon>
        <taxon>Rhodobacterales</taxon>
        <taxon>Paracoccaceae</taxon>
        <taxon>Neptunicoccus</taxon>
    </lineage>
</organism>
<dbReference type="AlphaFoldDB" id="A0A916R0T3"/>
<dbReference type="EMBL" id="BMKA01000004">
    <property type="protein sequence ID" value="GGA25380.1"/>
    <property type="molecule type" value="Genomic_DNA"/>
</dbReference>
<keyword evidence="5" id="KW-1185">Reference proteome</keyword>
<reference evidence="4" key="1">
    <citation type="journal article" date="2014" name="Int. J. Syst. Evol. Microbiol.">
        <title>Complete genome sequence of Corynebacterium casei LMG S-19264T (=DSM 44701T), isolated from a smear-ripened cheese.</title>
        <authorList>
            <consortium name="US DOE Joint Genome Institute (JGI-PGF)"/>
            <person name="Walter F."/>
            <person name="Albersmeier A."/>
            <person name="Kalinowski J."/>
            <person name="Ruckert C."/>
        </authorList>
    </citation>
    <scope>NUCLEOTIDE SEQUENCE</scope>
    <source>
        <strain evidence="4">CGMCC 1.15880</strain>
    </source>
</reference>
<dbReference type="RefSeq" id="WP_188676562.1">
    <property type="nucleotide sequence ID" value="NZ_BMKA01000004.1"/>
</dbReference>
<comment type="caution">
    <text evidence="4">The sequence shown here is derived from an EMBL/GenBank/DDBJ whole genome shotgun (WGS) entry which is preliminary data.</text>
</comment>
<dbReference type="InterPro" id="IPR001647">
    <property type="entry name" value="HTH_TetR"/>
</dbReference>
<dbReference type="Proteomes" id="UP000628017">
    <property type="component" value="Unassembled WGS sequence"/>
</dbReference>